<evidence type="ECO:0000256" key="2">
    <source>
        <dbReference type="SAM" id="Phobius"/>
    </source>
</evidence>
<feature type="transmembrane region" description="Helical" evidence="2">
    <location>
        <begin position="321"/>
        <end position="343"/>
    </location>
</feature>
<organism evidence="3 4">
    <name type="scientific">Terfezia boudieri ATCC MYA-4762</name>
    <dbReference type="NCBI Taxonomy" id="1051890"/>
    <lineage>
        <taxon>Eukaryota</taxon>
        <taxon>Fungi</taxon>
        <taxon>Dikarya</taxon>
        <taxon>Ascomycota</taxon>
        <taxon>Pezizomycotina</taxon>
        <taxon>Pezizomycetes</taxon>
        <taxon>Pezizales</taxon>
        <taxon>Pezizaceae</taxon>
        <taxon>Terfezia</taxon>
    </lineage>
</organism>
<dbReference type="InParanoid" id="A0A3N4M4S9"/>
<feature type="transmembrane region" description="Helical" evidence="2">
    <location>
        <begin position="363"/>
        <end position="382"/>
    </location>
</feature>
<gene>
    <name evidence="3" type="ORF">L211DRAFT_249550</name>
</gene>
<dbReference type="PANTHER" id="PTHR41807:SF1">
    <property type="entry name" value="GLUTATHIONE TRANSFERASE 3"/>
    <property type="match status" value="1"/>
</dbReference>
<dbReference type="InterPro" id="IPR038872">
    <property type="entry name" value="Put_GTT3"/>
</dbReference>
<dbReference type="OrthoDB" id="4034134at2759"/>
<keyword evidence="2" id="KW-0812">Transmembrane</keyword>
<sequence length="385" mass="42264">MSMWLSKKKKADLVDLCDELGLRTDGLKKPEIEQNLKQYLYQHESKLSTHPSFSSYYETLARTPNKRGSPQPPVFINPVDPILPEGTKRERRQSTRFQPGRKSTWGYSESVGDSEPEPTVAVVPTTHINGIPEEHTSEPDPQLRRRTGSTTPGPTRRSARIILNHMQSPSAQLLGEPETPASHTIPLPPSPAVVADLVEASTQDIRARISIYLHEHLTPVVTRRLQSTQQSLSNVVSVAVLVHAVELGALVYRLIPATYPVTVPPVASLNPIAVNLPDLFAVLESRFWVPVLTWVVVSVLIPGLVGYFVNLTRGPTALNASGGYVCDPLTFALAKGLLGWILFCQRTVNFEGLRVVEEAVGKEVLAFVGSIVVGLVGLWEGLMSR</sequence>
<reference evidence="3 4" key="1">
    <citation type="journal article" date="2018" name="Nat. Ecol. Evol.">
        <title>Pezizomycetes genomes reveal the molecular basis of ectomycorrhizal truffle lifestyle.</title>
        <authorList>
            <person name="Murat C."/>
            <person name="Payen T."/>
            <person name="Noel B."/>
            <person name="Kuo A."/>
            <person name="Morin E."/>
            <person name="Chen J."/>
            <person name="Kohler A."/>
            <person name="Krizsan K."/>
            <person name="Balestrini R."/>
            <person name="Da Silva C."/>
            <person name="Montanini B."/>
            <person name="Hainaut M."/>
            <person name="Levati E."/>
            <person name="Barry K.W."/>
            <person name="Belfiori B."/>
            <person name="Cichocki N."/>
            <person name="Clum A."/>
            <person name="Dockter R.B."/>
            <person name="Fauchery L."/>
            <person name="Guy J."/>
            <person name="Iotti M."/>
            <person name="Le Tacon F."/>
            <person name="Lindquist E.A."/>
            <person name="Lipzen A."/>
            <person name="Malagnac F."/>
            <person name="Mello A."/>
            <person name="Molinier V."/>
            <person name="Miyauchi S."/>
            <person name="Poulain J."/>
            <person name="Riccioni C."/>
            <person name="Rubini A."/>
            <person name="Sitrit Y."/>
            <person name="Splivallo R."/>
            <person name="Traeger S."/>
            <person name="Wang M."/>
            <person name="Zifcakova L."/>
            <person name="Wipf D."/>
            <person name="Zambonelli A."/>
            <person name="Paolocci F."/>
            <person name="Nowrousian M."/>
            <person name="Ottonello S."/>
            <person name="Baldrian P."/>
            <person name="Spatafora J.W."/>
            <person name="Henrissat B."/>
            <person name="Nagy L.G."/>
            <person name="Aury J.M."/>
            <person name="Wincker P."/>
            <person name="Grigoriev I.V."/>
            <person name="Bonfante P."/>
            <person name="Martin F.M."/>
        </authorList>
    </citation>
    <scope>NUCLEOTIDE SEQUENCE [LARGE SCALE GENOMIC DNA]</scope>
    <source>
        <strain evidence="3 4">ATCC MYA-4762</strain>
    </source>
</reference>
<feature type="transmembrane region" description="Helical" evidence="2">
    <location>
        <begin position="232"/>
        <end position="255"/>
    </location>
</feature>
<feature type="transmembrane region" description="Helical" evidence="2">
    <location>
        <begin position="287"/>
        <end position="309"/>
    </location>
</feature>
<dbReference type="EMBL" id="ML121528">
    <property type="protein sequence ID" value="RPB28948.1"/>
    <property type="molecule type" value="Genomic_DNA"/>
</dbReference>
<proteinExistence type="predicted"/>
<evidence type="ECO:0000313" key="4">
    <source>
        <dbReference type="Proteomes" id="UP000267821"/>
    </source>
</evidence>
<name>A0A3N4M4S9_9PEZI</name>
<evidence type="ECO:0000256" key="1">
    <source>
        <dbReference type="SAM" id="MobiDB-lite"/>
    </source>
</evidence>
<feature type="region of interest" description="Disordered" evidence="1">
    <location>
        <begin position="62"/>
        <end position="156"/>
    </location>
</feature>
<evidence type="ECO:0008006" key="5">
    <source>
        <dbReference type="Google" id="ProtNLM"/>
    </source>
</evidence>
<evidence type="ECO:0000313" key="3">
    <source>
        <dbReference type="EMBL" id="RPB28948.1"/>
    </source>
</evidence>
<keyword evidence="2" id="KW-0472">Membrane</keyword>
<protein>
    <recommendedName>
        <fullName evidence="5">SAP domain-containing protein</fullName>
    </recommendedName>
</protein>
<feature type="compositionally biased region" description="Basic and acidic residues" evidence="1">
    <location>
        <begin position="132"/>
        <end position="143"/>
    </location>
</feature>
<dbReference type="GO" id="GO:0016020">
    <property type="term" value="C:membrane"/>
    <property type="evidence" value="ECO:0007669"/>
    <property type="project" value="TreeGrafter"/>
</dbReference>
<dbReference type="AlphaFoldDB" id="A0A3N4M4S9"/>
<keyword evidence="4" id="KW-1185">Reference proteome</keyword>
<dbReference type="STRING" id="1051890.A0A3N4M4S9"/>
<dbReference type="PANTHER" id="PTHR41807">
    <property type="entry name" value="GLUTATHIONE TRANSFERASE 3"/>
    <property type="match status" value="1"/>
</dbReference>
<keyword evidence="2" id="KW-1133">Transmembrane helix</keyword>
<accession>A0A3N4M4S9</accession>
<dbReference type="Proteomes" id="UP000267821">
    <property type="component" value="Unassembled WGS sequence"/>
</dbReference>